<reference evidence="2" key="1">
    <citation type="submission" date="2020-11" db="EMBL/GenBank/DDBJ databases">
        <authorList>
            <person name="Tran Van P."/>
        </authorList>
    </citation>
    <scope>NUCLEOTIDE SEQUENCE</scope>
</reference>
<organism evidence="2">
    <name type="scientific">Timema cristinae</name>
    <name type="common">Walking stick</name>
    <dbReference type="NCBI Taxonomy" id="61476"/>
    <lineage>
        <taxon>Eukaryota</taxon>
        <taxon>Metazoa</taxon>
        <taxon>Ecdysozoa</taxon>
        <taxon>Arthropoda</taxon>
        <taxon>Hexapoda</taxon>
        <taxon>Insecta</taxon>
        <taxon>Pterygota</taxon>
        <taxon>Neoptera</taxon>
        <taxon>Polyneoptera</taxon>
        <taxon>Phasmatodea</taxon>
        <taxon>Timematodea</taxon>
        <taxon>Timematoidea</taxon>
        <taxon>Timematidae</taxon>
        <taxon>Timema</taxon>
    </lineage>
</organism>
<protein>
    <submittedName>
        <fullName evidence="2">Uncharacterized protein</fullName>
    </submittedName>
</protein>
<feature type="compositionally biased region" description="Acidic residues" evidence="1">
    <location>
        <begin position="250"/>
        <end position="260"/>
    </location>
</feature>
<feature type="region of interest" description="Disordered" evidence="1">
    <location>
        <begin position="224"/>
        <end position="342"/>
    </location>
</feature>
<name>A0A7R9CFX3_TIMCR</name>
<gene>
    <name evidence="2" type="ORF">TCEB3V08_LOCUS2892</name>
</gene>
<feature type="compositionally biased region" description="Low complexity" evidence="1">
    <location>
        <begin position="274"/>
        <end position="297"/>
    </location>
</feature>
<evidence type="ECO:0000256" key="1">
    <source>
        <dbReference type="SAM" id="MobiDB-lite"/>
    </source>
</evidence>
<feature type="compositionally biased region" description="Basic and acidic residues" evidence="1">
    <location>
        <begin position="299"/>
        <end position="321"/>
    </location>
</feature>
<proteinExistence type="predicted"/>
<accession>A0A7R9CFX3</accession>
<dbReference type="AlphaFoldDB" id="A0A7R9CFX3"/>
<evidence type="ECO:0000313" key="2">
    <source>
        <dbReference type="EMBL" id="CAD7394997.1"/>
    </source>
</evidence>
<sequence>MFRIGKENLSVSNYIWRHQQVLTRRFSCLRASGLNLGYGKLQFMIAGSSAHTFPTGANRSPPLFNCTGVNSPGCLLSVDGSVQSWTLAWMVNHQGLILTVVSPYYVNSKSSESLPDSITTLSSIGNSSKITSFFAKIKGVINKSALLTNLLDDHNGTDSTTAFEDGLGPTTVVSGKVPIISENPKTSEDGFGLDFLPKLVRDILGEKDPPVVSTVDVSDKISANKDDFGVTTPSFPEKGSSTEIISSNTSEDDTSSDTEEGSSKLTNDPEDGLSTSPSGTSGEDSDSSTPTDESVSTNHPDDGKGDKGAGGRLTERGERSGTNKKKPIENITLIPLVVNTSL</sequence>
<dbReference type="EMBL" id="OC317120">
    <property type="protein sequence ID" value="CAD7394997.1"/>
    <property type="molecule type" value="Genomic_DNA"/>
</dbReference>